<evidence type="ECO:0000313" key="2">
    <source>
        <dbReference type="Proteomes" id="UP000076962"/>
    </source>
</evidence>
<protein>
    <submittedName>
        <fullName evidence="1">Uncharacterized protein</fullName>
    </submittedName>
</protein>
<dbReference type="AlphaFoldDB" id="A0A176RUX0"/>
<sequence length="56" mass="6738">MMNLSNLNCPYQWQASRHHHYSQYSQSRNPHLGALDYLPPEFVSRHPFQNQKCLHE</sequence>
<gene>
    <name evidence="1" type="ORF">THIOM_004819</name>
</gene>
<name>A0A176RUX0_9GAMM</name>
<keyword evidence="2" id="KW-1185">Reference proteome</keyword>
<comment type="caution">
    <text evidence="1">The sequence shown here is derived from an EMBL/GenBank/DDBJ whole genome shotgun (WGS) entry which is preliminary data.</text>
</comment>
<dbReference type="EMBL" id="LUTY01002760">
    <property type="protein sequence ID" value="OAD19541.1"/>
    <property type="molecule type" value="Genomic_DNA"/>
</dbReference>
<dbReference type="Proteomes" id="UP000076962">
    <property type="component" value="Unassembled WGS sequence"/>
</dbReference>
<reference evidence="1 2" key="1">
    <citation type="submission" date="2016-05" db="EMBL/GenBank/DDBJ databases">
        <title>Single-cell genome of chain-forming Candidatus Thiomargarita nelsonii and comparison to other large sulfur-oxidizing bacteria.</title>
        <authorList>
            <person name="Winkel M."/>
            <person name="Salman V."/>
            <person name="Woyke T."/>
            <person name="Schulz-Vogt H."/>
            <person name="Richter M."/>
            <person name="Flood B."/>
            <person name="Bailey J."/>
            <person name="Amann R."/>
            <person name="Mussmann M."/>
        </authorList>
    </citation>
    <scope>NUCLEOTIDE SEQUENCE [LARGE SCALE GENOMIC DNA]</scope>
    <source>
        <strain evidence="1 2">THI036</strain>
    </source>
</reference>
<evidence type="ECO:0000313" key="1">
    <source>
        <dbReference type="EMBL" id="OAD19541.1"/>
    </source>
</evidence>
<proteinExistence type="predicted"/>
<organism evidence="1 2">
    <name type="scientific">Candidatus Thiomargarita nelsonii</name>
    <dbReference type="NCBI Taxonomy" id="1003181"/>
    <lineage>
        <taxon>Bacteria</taxon>
        <taxon>Pseudomonadati</taxon>
        <taxon>Pseudomonadota</taxon>
        <taxon>Gammaproteobacteria</taxon>
        <taxon>Thiotrichales</taxon>
        <taxon>Thiotrichaceae</taxon>
        <taxon>Thiomargarita</taxon>
    </lineage>
</organism>
<accession>A0A176RUX0</accession>